<dbReference type="InterPro" id="IPR040358">
    <property type="entry name" value="At4g22758-like"/>
</dbReference>
<dbReference type="RefSeq" id="XP_022948336.1">
    <property type="nucleotide sequence ID" value="XM_023092568.1"/>
</dbReference>
<protein>
    <submittedName>
        <fullName evidence="3">Uncharacterized protein LOC111452042</fullName>
    </submittedName>
</protein>
<evidence type="ECO:0000313" key="2">
    <source>
        <dbReference type="Proteomes" id="UP000504609"/>
    </source>
</evidence>
<organism evidence="2 3">
    <name type="scientific">Cucurbita moschata</name>
    <name type="common">Winter crookneck squash</name>
    <name type="synonym">Cucurbita pepo var. moschata</name>
    <dbReference type="NCBI Taxonomy" id="3662"/>
    <lineage>
        <taxon>Eukaryota</taxon>
        <taxon>Viridiplantae</taxon>
        <taxon>Streptophyta</taxon>
        <taxon>Embryophyta</taxon>
        <taxon>Tracheophyta</taxon>
        <taxon>Spermatophyta</taxon>
        <taxon>Magnoliopsida</taxon>
        <taxon>eudicotyledons</taxon>
        <taxon>Gunneridae</taxon>
        <taxon>Pentapetalae</taxon>
        <taxon>rosids</taxon>
        <taxon>fabids</taxon>
        <taxon>Cucurbitales</taxon>
        <taxon>Cucurbitaceae</taxon>
        <taxon>Cucurbiteae</taxon>
        <taxon>Cucurbita</taxon>
    </lineage>
</organism>
<proteinExistence type="predicted"/>
<name>A0A6J1G8Y8_CUCMO</name>
<feature type="domain" description="DUF7054" evidence="1">
    <location>
        <begin position="14"/>
        <end position="96"/>
    </location>
</feature>
<keyword evidence="2" id="KW-1185">Reference proteome</keyword>
<dbReference type="GeneID" id="111452042"/>
<dbReference type="PANTHER" id="PTHR33270">
    <property type="entry name" value="BNAC05G50380D PROTEIN"/>
    <property type="match status" value="1"/>
</dbReference>
<sequence length="132" mass="14763">MLKRSTSKMRNSKCNRILVSVNVVGSTGPIRFVANEDDLVCEVMKTTLTSYARLARLPTLGTNVDNFVLYCVNDGMDALSLREAIGAKQVRHFLLCKKEGTSHASLPKENGKNNWKTWLTKSLLTTYNIIAR</sequence>
<dbReference type="KEGG" id="cmos:111452042"/>
<reference evidence="3" key="1">
    <citation type="submission" date="2025-08" db="UniProtKB">
        <authorList>
            <consortium name="RefSeq"/>
        </authorList>
    </citation>
    <scope>IDENTIFICATION</scope>
    <source>
        <tissue evidence="3">Young leaves</tissue>
    </source>
</reference>
<dbReference type="Proteomes" id="UP000504609">
    <property type="component" value="Unplaced"/>
</dbReference>
<dbReference type="InterPro" id="IPR055482">
    <property type="entry name" value="DUF7054"/>
</dbReference>
<dbReference type="Pfam" id="PF23156">
    <property type="entry name" value="DUF7054"/>
    <property type="match status" value="1"/>
</dbReference>
<evidence type="ECO:0000259" key="1">
    <source>
        <dbReference type="Pfam" id="PF23156"/>
    </source>
</evidence>
<dbReference type="AlphaFoldDB" id="A0A6J1G8Y8"/>
<dbReference type="PANTHER" id="PTHR33270:SF5">
    <property type="entry name" value="GB|AAC00605.1"/>
    <property type="match status" value="1"/>
</dbReference>
<accession>A0A6J1G8Y8</accession>
<evidence type="ECO:0000313" key="3">
    <source>
        <dbReference type="RefSeq" id="XP_022948336.1"/>
    </source>
</evidence>
<gene>
    <name evidence="3" type="primary">LOC111452042</name>
</gene>